<gene>
    <name evidence="1" type="ORF">FSARC_143</name>
</gene>
<dbReference type="OrthoDB" id="10000533at2759"/>
<dbReference type="InterPro" id="IPR023213">
    <property type="entry name" value="CAT-like_dom_sf"/>
</dbReference>
<dbReference type="PANTHER" id="PTHR42034">
    <property type="entry name" value="CHROMOSOME 7, WHOLE GENOME SHOTGUN SEQUENCE-RELATED"/>
    <property type="match status" value="1"/>
</dbReference>
<proteinExistence type="predicted"/>
<dbReference type="Gene3D" id="3.30.559.30">
    <property type="entry name" value="Nonribosomal peptide synthetase, condensation domain"/>
    <property type="match status" value="1"/>
</dbReference>
<sequence length="450" mass="50910">MNFPWTEISPGHFRQPLDSIGKLWSTWYYNDVKLGREPLYIASYVKFHTLLEADELQNRLQNAWKAMRYHNPGIACTVDGFYREYKVPSEDEVNTWVSATFKTHQHKSADNVAREEAKDFHPVLHFIPDQEHKTRGELVLLSNHFFNDGRGEFYFWDSFLRLVAEPESVTFGDESKYLPCARDDLLRLPSHPTILAFLKAAGIVSGSHVPDPVTAPVKKDKEADHGCLKRLILTESQTARIADACKRKQVSVAGAFKAAHILTLRSLQKGVDGYARDECVGLEMLDLRSAFKGPYNPHQGFGTDYHVFLPAKFEVGNNKTFLDIAQDMTNWFRETRKSFTADPEGLDAVGHMMLQTLTGPSHGPIPPMFSSLGIVDGLMQSTYADGTVEVEDTWMAVLANRGMAQGFWTWTWKGQLHILTSFNEAYYDPQTVEVTLQTIVETVLKGLNID</sequence>
<dbReference type="Gene3D" id="3.30.559.10">
    <property type="entry name" value="Chloramphenicol acetyltransferase-like domain"/>
    <property type="match status" value="1"/>
</dbReference>
<organism evidence="1 2">
    <name type="scientific">Fusarium sarcochroum</name>
    <dbReference type="NCBI Taxonomy" id="1208366"/>
    <lineage>
        <taxon>Eukaryota</taxon>
        <taxon>Fungi</taxon>
        <taxon>Dikarya</taxon>
        <taxon>Ascomycota</taxon>
        <taxon>Pezizomycotina</taxon>
        <taxon>Sordariomycetes</taxon>
        <taxon>Hypocreomycetidae</taxon>
        <taxon>Hypocreales</taxon>
        <taxon>Nectriaceae</taxon>
        <taxon>Fusarium</taxon>
        <taxon>Fusarium lateritium species complex</taxon>
    </lineage>
</organism>
<comment type="caution">
    <text evidence="1">The sequence shown here is derived from an EMBL/GenBank/DDBJ whole genome shotgun (WGS) entry which is preliminary data.</text>
</comment>
<reference evidence="1" key="2">
    <citation type="submission" date="2020-05" db="EMBL/GenBank/DDBJ databases">
        <authorList>
            <person name="Kim H.-S."/>
            <person name="Proctor R.H."/>
            <person name="Brown D.W."/>
        </authorList>
    </citation>
    <scope>NUCLEOTIDE SEQUENCE</scope>
    <source>
        <strain evidence="1">NRRL 20472</strain>
    </source>
</reference>
<protein>
    <submittedName>
        <fullName evidence="1">Uncharacterized protein</fullName>
    </submittedName>
</protein>
<keyword evidence="2" id="KW-1185">Reference proteome</keyword>
<dbReference type="Proteomes" id="UP000622797">
    <property type="component" value="Unassembled WGS sequence"/>
</dbReference>
<dbReference type="AlphaFoldDB" id="A0A8H4UBY0"/>
<reference evidence="1" key="1">
    <citation type="journal article" date="2020" name="BMC Genomics">
        <title>Correction to: Identification and distribution of gene clusters required for synthesis of sphingolipid metabolism inhibitors in diverse species of the filamentous fungus Fusarium.</title>
        <authorList>
            <person name="Kim H.S."/>
            <person name="Lohmar J.M."/>
            <person name="Busman M."/>
            <person name="Brown D.W."/>
            <person name="Naumann T.A."/>
            <person name="Divon H.H."/>
            <person name="Lysoe E."/>
            <person name="Uhlig S."/>
            <person name="Proctor R.H."/>
        </authorList>
    </citation>
    <scope>NUCLEOTIDE SEQUENCE</scope>
    <source>
        <strain evidence="1">NRRL 20472</strain>
    </source>
</reference>
<dbReference type="EMBL" id="JABEXW010000009">
    <property type="protein sequence ID" value="KAF4973603.1"/>
    <property type="molecule type" value="Genomic_DNA"/>
</dbReference>
<name>A0A8H4UBY0_9HYPO</name>
<evidence type="ECO:0000313" key="2">
    <source>
        <dbReference type="Proteomes" id="UP000622797"/>
    </source>
</evidence>
<accession>A0A8H4UBY0</accession>
<evidence type="ECO:0000313" key="1">
    <source>
        <dbReference type="EMBL" id="KAF4973603.1"/>
    </source>
</evidence>
<dbReference type="SUPFAM" id="SSF52777">
    <property type="entry name" value="CoA-dependent acyltransferases"/>
    <property type="match status" value="1"/>
</dbReference>
<dbReference type="PANTHER" id="PTHR42034:SF1">
    <property type="entry name" value="CONDENSATION DOMAIN-CONTAINING PROTEIN"/>
    <property type="match status" value="1"/>
</dbReference>